<dbReference type="Gene3D" id="3.30.420.40">
    <property type="match status" value="1"/>
</dbReference>
<organism evidence="1 2">
    <name type="scientific">Caulochytrium protostelioides</name>
    <dbReference type="NCBI Taxonomy" id="1555241"/>
    <lineage>
        <taxon>Eukaryota</taxon>
        <taxon>Fungi</taxon>
        <taxon>Fungi incertae sedis</taxon>
        <taxon>Chytridiomycota</taxon>
        <taxon>Chytridiomycota incertae sedis</taxon>
        <taxon>Chytridiomycetes</taxon>
        <taxon>Caulochytriales</taxon>
        <taxon>Caulochytriaceae</taxon>
        <taxon>Caulochytrium</taxon>
    </lineage>
</organism>
<evidence type="ECO:0000313" key="2">
    <source>
        <dbReference type="Proteomes" id="UP000274922"/>
    </source>
</evidence>
<dbReference type="OrthoDB" id="6220758at2759"/>
<dbReference type="Gene3D" id="3.90.640.10">
    <property type="entry name" value="Actin, Chain A, domain 4"/>
    <property type="match status" value="1"/>
</dbReference>
<name>A0A4P9XCB1_9FUNG</name>
<protein>
    <submittedName>
        <fullName evidence="1">Uncharacterized protein</fullName>
    </submittedName>
</protein>
<evidence type="ECO:0000313" key="1">
    <source>
        <dbReference type="EMBL" id="RKP03084.1"/>
    </source>
</evidence>
<dbReference type="InterPro" id="IPR043129">
    <property type="entry name" value="ATPase_NBD"/>
</dbReference>
<dbReference type="AlphaFoldDB" id="A0A4P9XCB1"/>
<dbReference type="EMBL" id="ML014129">
    <property type="protein sequence ID" value="RKP03084.1"/>
    <property type="molecule type" value="Genomic_DNA"/>
</dbReference>
<proteinExistence type="predicted"/>
<accession>A0A4P9XCB1</accession>
<keyword evidence="2" id="KW-1185">Reference proteome</keyword>
<reference evidence="2" key="1">
    <citation type="journal article" date="2018" name="Nat. Microbiol.">
        <title>Leveraging single-cell genomics to expand the fungal tree of life.</title>
        <authorList>
            <person name="Ahrendt S.R."/>
            <person name="Quandt C.A."/>
            <person name="Ciobanu D."/>
            <person name="Clum A."/>
            <person name="Salamov A."/>
            <person name="Andreopoulos B."/>
            <person name="Cheng J.F."/>
            <person name="Woyke T."/>
            <person name="Pelin A."/>
            <person name="Henrissat B."/>
            <person name="Reynolds N.K."/>
            <person name="Benny G.L."/>
            <person name="Smith M.E."/>
            <person name="James T.Y."/>
            <person name="Grigoriev I.V."/>
        </authorList>
    </citation>
    <scope>NUCLEOTIDE SEQUENCE [LARGE SCALE GENOMIC DNA]</scope>
    <source>
        <strain evidence="2">ATCC 52028</strain>
    </source>
</reference>
<sequence>MPLDTWGVDPAATNLVVTEPVLSPVSLQHAYHELLSTTAVPIIAGRIVRHAVRRLPVAGRVLTNALNDLLSLRHVHLLDDAPAARAP</sequence>
<dbReference type="SUPFAM" id="SSF53067">
    <property type="entry name" value="Actin-like ATPase domain"/>
    <property type="match status" value="1"/>
</dbReference>
<gene>
    <name evidence="1" type="ORF">CXG81DRAFT_24289</name>
</gene>
<dbReference type="Proteomes" id="UP000274922">
    <property type="component" value="Unassembled WGS sequence"/>
</dbReference>